<evidence type="ECO:0000259" key="7">
    <source>
        <dbReference type="PROSITE" id="PS50853"/>
    </source>
</evidence>
<accession>A0A6D2LPM4</accession>
<dbReference type="GO" id="GO:0008270">
    <property type="term" value="F:zinc ion binding"/>
    <property type="evidence" value="ECO:0007669"/>
    <property type="project" value="UniProtKB-KW"/>
</dbReference>
<name>A0A6D2LPM4_9BRAS</name>
<dbReference type="Pfam" id="PF07227">
    <property type="entry name" value="PHD_Oberon"/>
    <property type="match status" value="1"/>
</dbReference>
<sequence length="587" mass="65441">MESPKRNRFNVSEKRELIHALSKQPEEASELLNSWSRNEIMKIICAEMGKERKYTGLSKPKLIENLLNLVSRPLGETSCSDRRNSKRKQKTTSYVICCENLACRAALGTGDTFCKRCSCSICQKFDDNKDPSLWLACEACGLCCHLECGLKQESFGIGSDDNDEAGTCLDGRFNCMFCGKDNDLLGCWRKQVKVAKETRRVDVLCYRLSLAQKLLKGTRKYRNLLELMDEAVRKLEGDVGPLSGWAMKMARGIVNRLSSGSQVQKLCSLAIEALDKLVPSSSESGSGQGDKKSVRVEGIQARTVTVRLDSEELSSSENSIIGFRLFCRRKKDGGECSSQVNRVVYLPETSSTIQGLEAETEFCLRVVAFNEESDLEESELCFSTLKDDGDEARNRQSLLTNSSSTPSLPEEDESNNVRKSCCKANGDDKDNTEHCSVGEVESELEDERLVKRKVNSDVVATPCKRDTFKGKQGGSKRSTKSRTEKPDMIAANGGVVDKDLGRIVKTIRCLEEGGHIDKSFRERFLTWYSLRATHREVRVVKLFVETFIEDLSSLGQQLVDTFSECILSKRTSTTGVGPGGICLKLWH</sequence>
<feature type="compositionally biased region" description="Low complexity" evidence="6">
    <location>
        <begin position="397"/>
        <end position="408"/>
    </location>
</feature>
<keyword evidence="9" id="KW-1185">Reference proteome</keyword>
<dbReference type="EMBL" id="CACVBM020001940">
    <property type="protein sequence ID" value="CAA7062415.1"/>
    <property type="molecule type" value="Genomic_DNA"/>
</dbReference>
<evidence type="ECO:0000256" key="3">
    <source>
        <dbReference type="ARBA" id="ARBA00022771"/>
    </source>
</evidence>
<dbReference type="Pfam" id="PF23376">
    <property type="entry name" value="Fn3_VIN3"/>
    <property type="match status" value="1"/>
</dbReference>
<dbReference type="Pfam" id="PF23380">
    <property type="entry name" value="VIN3_C"/>
    <property type="match status" value="1"/>
</dbReference>
<keyword evidence="4" id="KW-0862">Zinc</keyword>
<evidence type="ECO:0000313" key="8">
    <source>
        <dbReference type="EMBL" id="CAA7062415.1"/>
    </source>
</evidence>
<dbReference type="InterPro" id="IPR036116">
    <property type="entry name" value="FN3_sf"/>
</dbReference>
<evidence type="ECO:0000256" key="6">
    <source>
        <dbReference type="SAM" id="MobiDB-lite"/>
    </source>
</evidence>
<protein>
    <recommendedName>
        <fullName evidence="7">Fibronectin type-III domain-containing protein</fullName>
    </recommendedName>
</protein>
<evidence type="ECO:0000256" key="1">
    <source>
        <dbReference type="ARBA" id="ARBA00004123"/>
    </source>
</evidence>
<gene>
    <name evidence="8" type="ORF">MERR_LOCUS49651</name>
</gene>
<comment type="caution">
    <text evidence="8">The sequence shown here is derived from an EMBL/GenBank/DDBJ whole genome shotgun (WGS) entry which is preliminary data.</text>
</comment>
<dbReference type="PANTHER" id="PTHR46286">
    <property type="entry name" value="VIN3-LIKE PROTEIN 2-RELATED"/>
    <property type="match status" value="1"/>
</dbReference>
<dbReference type="CDD" id="cd00063">
    <property type="entry name" value="FN3"/>
    <property type="match status" value="1"/>
</dbReference>
<feature type="region of interest" description="Disordered" evidence="6">
    <location>
        <begin position="397"/>
        <end position="422"/>
    </location>
</feature>
<organism evidence="8 9">
    <name type="scientific">Microthlaspi erraticum</name>
    <dbReference type="NCBI Taxonomy" id="1685480"/>
    <lineage>
        <taxon>Eukaryota</taxon>
        <taxon>Viridiplantae</taxon>
        <taxon>Streptophyta</taxon>
        <taxon>Embryophyta</taxon>
        <taxon>Tracheophyta</taxon>
        <taxon>Spermatophyta</taxon>
        <taxon>Magnoliopsida</taxon>
        <taxon>eudicotyledons</taxon>
        <taxon>Gunneridae</taxon>
        <taxon>Pentapetalae</taxon>
        <taxon>rosids</taxon>
        <taxon>malvids</taxon>
        <taxon>Brassicales</taxon>
        <taxon>Brassicaceae</taxon>
        <taxon>Coluteocarpeae</taxon>
        <taxon>Microthlaspi</taxon>
    </lineage>
</organism>
<dbReference type="SUPFAM" id="SSF49265">
    <property type="entry name" value="Fibronectin type III"/>
    <property type="match status" value="1"/>
</dbReference>
<keyword evidence="3" id="KW-0863">Zinc-finger</keyword>
<keyword evidence="5" id="KW-0539">Nucleus</keyword>
<feature type="region of interest" description="Disordered" evidence="6">
    <location>
        <begin position="464"/>
        <end position="485"/>
    </location>
</feature>
<dbReference type="InterPro" id="IPR058585">
    <property type="entry name" value="Fn3_VIN3"/>
</dbReference>
<evidence type="ECO:0000256" key="2">
    <source>
        <dbReference type="ARBA" id="ARBA00022723"/>
    </source>
</evidence>
<proteinExistence type="predicted"/>
<evidence type="ECO:0000313" key="9">
    <source>
        <dbReference type="Proteomes" id="UP000467841"/>
    </source>
</evidence>
<keyword evidence="2" id="KW-0479">Metal-binding</keyword>
<dbReference type="InterPro" id="IPR013783">
    <property type="entry name" value="Ig-like_fold"/>
</dbReference>
<evidence type="ECO:0000256" key="4">
    <source>
        <dbReference type="ARBA" id="ARBA00022833"/>
    </source>
</evidence>
<dbReference type="GO" id="GO:0010048">
    <property type="term" value="P:vernalization response"/>
    <property type="evidence" value="ECO:0007669"/>
    <property type="project" value="InterPro"/>
</dbReference>
<dbReference type="PANTHER" id="PTHR46286:SF7">
    <property type="entry name" value="PROTEIN VERNALIZATION INSENSITIVE 3"/>
    <property type="match status" value="1"/>
</dbReference>
<comment type="subcellular location">
    <subcellularLocation>
        <location evidence="1">Nucleus</location>
    </subcellularLocation>
</comment>
<dbReference type="InterPro" id="IPR003961">
    <property type="entry name" value="FN3_dom"/>
</dbReference>
<dbReference type="GO" id="GO:0040029">
    <property type="term" value="P:epigenetic regulation of gene expression"/>
    <property type="evidence" value="ECO:0007669"/>
    <property type="project" value="InterPro"/>
</dbReference>
<dbReference type="AlphaFoldDB" id="A0A6D2LPM4"/>
<reference evidence="8" key="1">
    <citation type="submission" date="2020-01" db="EMBL/GenBank/DDBJ databases">
        <authorList>
            <person name="Mishra B."/>
        </authorList>
    </citation>
    <scope>NUCLEOTIDE SEQUENCE [LARGE SCALE GENOMIC DNA]</scope>
</reference>
<dbReference type="PROSITE" id="PS50853">
    <property type="entry name" value="FN3"/>
    <property type="match status" value="1"/>
</dbReference>
<dbReference type="InterPro" id="IPR032881">
    <property type="entry name" value="Oberon-like_PHD"/>
</dbReference>
<evidence type="ECO:0000256" key="5">
    <source>
        <dbReference type="ARBA" id="ARBA00023242"/>
    </source>
</evidence>
<feature type="domain" description="Fibronectin type-III" evidence="7">
    <location>
        <begin position="290"/>
        <end position="388"/>
    </location>
</feature>
<dbReference type="InterPro" id="IPR044514">
    <property type="entry name" value="VIN3-like"/>
</dbReference>
<dbReference type="Gene3D" id="2.60.40.10">
    <property type="entry name" value="Immunoglobulins"/>
    <property type="match status" value="1"/>
</dbReference>
<dbReference type="InterPro" id="IPR056990">
    <property type="entry name" value="VIN3-like_C"/>
</dbReference>
<dbReference type="GO" id="GO:0005634">
    <property type="term" value="C:nucleus"/>
    <property type="evidence" value="ECO:0007669"/>
    <property type="project" value="UniProtKB-SubCell"/>
</dbReference>
<dbReference type="OrthoDB" id="600557at2759"/>
<dbReference type="Proteomes" id="UP000467841">
    <property type="component" value="Unassembled WGS sequence"/>
</dbReference>